<evidence type="ECO:0000313" key="1">
    <source>
        <dbReference type="EMBL" id="KAF2862739.1"/>
    </source>
</evidence>
<protein>
    <submittedName>
        <fullName evidence="1">Uncharacterized protein</fullName>
    </submittedName>
</protein>
<dbReference type="Proteomes" id="UP000799421">
    <property type="component" value="Unassembled WGS sequence"/>
</dbReference>
<organism evidence="1 2">
    <name type="scientific">Piedraia hortae CBS 480.64</name>
    <dbReference type="NCBI Taxonomy" id="1314780"/>
    <lineage>
        <taxon>Eukaryota</taxon>
        <taxon>Fungi</taxon>
        <taxon>Dikarya</taxon>
        <taxon>Ascomycota</taxon>
        <taxon>Pezizomycotina</taxon>
        <taxon>Dothideomycetes</taxon>
        <taxon>Dothideomycetidae</taxon>
        <taxon>Capnodiales</taxon>
        <taxon>Piedraiaceae</taxon>
        <taxon>Piedraia</taxon>
    </lineage>
</organism>
<gene>
    <name evidence="1" type="ORF">K470DRAFT_164987</name>
</gene>
<keyword evidence="2" id="KW-1185">Reference proteome</keyword>
<evidence type="ECO:0000313" key="2">
    <source>
        <dbReference type="Proteomes" id="UP000799421"/>
    </source>
</evidence>
<name>A0A6A7C6P7_9PEZI</name>
<dbReference type="AlphaFoldDB" id="A0A6A7C6P7"/>
<accession>A0A6A7C6P7</accession>
<sequence>MPGRTCGCLSFFLLCVWRWSDPYRILRLISNVLGSALNVACYCVLSCKIRSGLVENPHGVSQESPTPRSRSKIFLPDSGRIINDSAIQSPHVTICNPCLASMPTAVHPALTPPPHNFTTPCSPS</sequence>
<dbReference type="EMBL" id="MU005964">
    <property type="protein sequence ID" value="KAF2862739.1"/>
    <property type="molecule type" value="Genomic_DNA"/>
</dbReference>
<reference evidence="1" key="1">
    <citation type="journal article" date="2020" name="Stud. Mycol.">
        <title>101 Dothideomycetes genomes: a test case for predicting lifestyles and emergence of pathogens.</title>
        <authorList>
            <person name="Haridas S."/>
            <person name="Albert R."/>
            <person name="Binder M."/>
            <person name="Bloem J."/>
            <person name="Labutti K."/>
            <person name="Salamov A."/>
            <person name="Andreopoulos B."/>
            <person name="Baker S."/>
            <person name="Barry K."/>
            <person name="Bills G."/>
            <person name="Bluhm B."/>
            <person name="Cannon C."/>
            <person name="Castanera R."/>
            <person name="Culley D."/>
            <person name="Daum C."/>
            <person name="Ezra D."/>
            <person name="Gonzalez J."/>
            <person name="Henrissat B."/>
            <person name="Kuo A."/>
            <person name="Liang C."/>
            <person name="Lipzen A."/>
            <person name="Lutzoni F."/>
            <person name="Magnuson J."/>
            <person name="Mondo S."/>
            <person name="Nolan M."/>
            <person name="Ohm R."/>
            <person name="Pangilinan J."/>
            <person name="Park H.-J."/>
            <person name="Ramirez L."/>
            <person name="Alfaro M."/>
            <person name="Sun H."/>
            <person name="Tritt A."/>
            <person name="Yoshinaga Y."/>
            <person name="Zwiers L.-H."/>
            <person name="Turgeon B."/>
            <person name="Goodwin S."/>
            <person name="Spatafora J."/>
            <person name="Crous P."/>
            <person name="Grigoriev I."/>
        </authorList>
    </citation>
    <scope>NUCLEOTIDE SEQUENCE</scope>
    <source>
        <strain evidence="1">CBS 480.64</strain>
    </source>
</reference>
<proteinExistence type="predicted"/>